<proteinExistence type="predicted"/>
<dbReference type="InterPro" id="IPR036691">
    <property type="entry name" value="Endo/exonu/phosph_ase_sf"/>
</dbReference>
<feature type="non-terminal residue" evidence="1">
    <location>
        <position position="1205"/>
    </location>
</feature>
<comment type="caution">
    <text evidence="1">The sequence shown here is derived from an EMBL/GenBank/DDBJ whole genome shotgun (WGS) entry which is preliminary data.</text>
</comment>
<feature type="non-terminal residue" evidence="1">
    <location>
        <position position="1"/>
    </location>
</feature>
<keyword evidence="2" id="KW-1185">Reference proteome</keyword>
<reference evidence="1" key="1">
    <citation type="submission" date="2023-10" db="EMBL/GenBank/DDBJ databases">
        <authorList>
            <person name="Chen Y."/>
            <person name="Shah S."/>
            <person name="Dougan E. K."/>
            <person name="Thang M."/>
            <person name="Chan C."/>
        </authorList>
    </citation>
    <scope>NUCLEOTIDE SEQUENCE [LARGE SCALE GENOMIC DNA]</scope>
</reference>
<gene>
    <name evidence="1" type="ORF">PCOR1329_LOCUS61616</name>
</gene>
<organism evidence="1 2">
    <name type="scientific">Prorocentrum cordatum</name>
    <dbReference type="NCBI Taxonomy" id="2364126"/>
    <lineage>
        <taxon>Eukaryota</taxon>
        <taxon>Sar</taxon>
        <taxon>Alveolata</taxon>
        <taxon>Dinophyceae</taxon>
        <taxon>Prorocentrales</taxon>
        <taxon>Prorocentraceae</taxon>
        <taxon>Prorocentrum</taxon>
    </lineage>
</organism>
<accession>A0ABN9VVH2</accession>
<evidence type="ECO:0008006" key="3">
    <source>
        <dbReference type="Google" id="ProtNLM"/>
    </source>
</evidence>
<dbReference type="EMBL" id="CAUYUJ010017754">
    <property type="protein sequence ID" value="CAK0877597.1"/>
    <property type="molecule type" value="Genomic_DNA"/>
</dbReference>
<dbReference type="SUPFAM" id="SSF56219">
    <property type="entry name" value="DNase I-like"/>
    <property type="match status" value="1"/>
</dbReference>
<dbReference type="Gene3D" id="3.60.10.10">
    <property type="entry name" value="Endonuclease/exonuclease/phosphatase"/>
    <property type="match status" value="1"/>
</dbReference>
<evidence type="ECO:0000313" key="1">
    <source>
        <dbReference type="EMBL" id="CAK0877597.1"/>
    </source>
</evidence>
<sequence length="1205" mass="133467">ESDASIAKVAGVSLSGKVSVLEEQFESAGIDIVGIQEGRARRSDIASGTHYTRYIGAADDDGDYGCEIWLRKGANSSCRLTSLRPAAERDGFWDLVLQKVDMLTAKHRQAQRFVLLDANARCAESLPHIGAHDAGVENDNGAAMLAFLDHCGLRADNSFHPCGYTWRSGHGRTHRIDYVCADVTRPLSEVRAYIPQDVTLSLTTGEDHRCVVATYTLDKLQRQPSGSKAFRLSKWKLSDVGCVASVCEQLRWYQPPLQATIDEKVTHFVEAAQRAARRGLGPMRDCLRKTWIRGPTWETIKALKLCRSLGFLAVQRRNCARLAQAWHAWKGLCRRCFTPGAPAPALGWGAVGIQPRARRCYWSWNKLWAITQRLGMQLGFIIHRHLSSDKVAFLEARAAEAQRCAHVRDWRGTFGILRSFSGKSAAAVPSPVLNKKGVLTFSEEERQMRWLEHFQDVFKGARVTAADLQALPHDAPLLGDLSMTVDDACAAWHRLGANKGVGCDGLPAEFWKATAAVTAPVATMLYNEVLQAEVWPVAWTGGRLQEVFKQKGSRANCDDYRGIILEDHLGKGLKQHLSQHVFPQYAAHQPDAQHGAVGGRSTDFASHLVVEILAYAARTSMCVFIMFLDLVKAFDRVIREITLGWPAGVSDGEAYLMGLGLGRDQAQWIAAFASVHGPLLEKWGVSPKVIRLLKNMHVQSWFCVGDLDTAIAVRLGGRQGCKYGACLFNSTFSVALQMIHDLVVDAGFALQLPCDSAPVWAKSRPADGAPMQDVVDVAFVDDTVLMLLAVSAKVLDRSIDGLLGVVLRFYRVLNLEINFQLGKMKYRGHGAVKHTRARRRAPGGPLCIQLPSTDDVLHVVPLYEHLGCELALSGSLIPLGQSRRKKALAAHAPLAMKLFGSQQVDYSLKCWMFTTLVMSRLLFNLHIFVPTAPFLSLLNDVYMRGYRRMLGAPRFGPGAGSDLSFRSVHRIPSIDCALARARLTYLGRLVRARPPSLSAVLRQRPERNGMPQLSAWLQLVIQDQRRLHQSVALCSNLPDPAEDPEAWCKLICDEPLKWKQFVALLHFEDSICDKVLHQRVEPICRPFACSDCSVASASERQLAQHRHIKRGVRCEQRFFAPASATCMVCGTTFGARLGLIAHLSDKRRTKCWHAMLQEPAKYPRLSSNVRAELDAKDRAERTAAQRLGHSHVLAKGGCTRRDGTA</sequence>
<dbReference type="Proteomes" id="UP001189429">
    <property type="component" value="Unassembled WGS sequence"/>
</dbReference>
<dbReference type="PANTHER" id="PTHR19446">
    <property type="entry name" value="REVERSE TRANSCRIPTASES"/>
    <property type="match status" value="1"/>
</dbReference>
<evidence type="ECO:0000313" key="2">
    <source>
        <dbReference type="Proteomes" id="UP001189429"/>
    </source>
</evidence>
<name>A0ABN9VVH2_9DINO</name>
<protein>
    <recommendedName>
        <fullName evidence="3">Reverse transcriptase domain-containing protein</fullName>
    </recommendedName>
</protein>